<keyword evidence="2 4" id="KW-0560">Oxidoreductase</keyword>
<dbReference type="GO" id="GO:0046872">
    <property type="term" value="F:metal ion binding"/>
    <property type="evidence" value="ECO:0007669"/>
    <property type="project" value="UniProtKB-KW"/>
</dbReference>
<name>A0AAF0CMI8_9BACT</name>
<accession>A0AAF0CMI8</accession>
<dbReference type="SUPFAM" id="SSF53659">
    <property type="entry name" value="Isocitrate/Isopropylmalate dehydrogenase-like"/>
    <property type="match status" value="1"/>
</dbReference>
<dbReference type="Gene3D" id="3.40.718.10">
    <property type="entry name" value="Isopropylmalate Dehydrogenase"/>
    <property type="match status" value="1"/>
</dbReference>
<gene>
    <name evidence="4" type="primary">pdxA</name>
    <name evidence="4" type="ORF">PXH66_12205</name>
</gene>
<sequence>MTSAIRPLLGITSGDPAGIGPEITVKALQQPEVHAHCRPLVIGDAGVMRQIAATIDRDLIIHVVSDPRNGRYERGTIDVLDLGNVDPAKFRYNTVAAMTGQASFDYVVKAIELAMAGQIDATVTGPIHKEALRAAGQNFAGHTEIYAHYTRTRDYTMMLAEGGFRVVHVSTHVALAEAIRRVTTERVLKVIHLAHDALRQMAIEAPRIAVAGLNPHAGENGLFGREEIDHIMPAIAAAQAAGIDATGPFPPDTIFPKMKGGQFDVVVCMYHDQGHIPTKLLGFDYDHASGEWKSMAGVNITLGLPIIRVSVDHGVAFDRAGQGTANPGSMIEAISYATRLAQQS</sequence>
<evidence type="ECO:0000313" key="4">
    <source>
        <dbReference type="EMBL" id="WED63095.1"/>
    </source>
</evidence>
<evidence type="ECO:0000313" key="5">
    <source>
        <dbReference type="Proteomes" id="UP001218638"/>
    </source>
</evidence>
<dbReference type="EMBL" id="CP119075">
    <property type="protein sequence ID" value="WED63095.1"/>
    <property type="molecule type" value="Genomic_DNA"/>
</dbReference>
<protein>
    <submittedName>
        <fullName evidence="4">4-hydroxythreonine-4-phosphate dehydrogenase PdxA</fullName>
        <ecNumber evidence="4">1.1.1.262</ecNumber>
    </submittedName>
</protein>
<evidence type="ECO:0000256" key="2">
    <source>
        <dbReference type="ARBA" id="ARBA00023002"/>
    </source>
</evidence>
<dbReference type="Proteomes" id="UP001218638">
    <property type="component" value="Chromosome"/>
</dbReference>
<reference evidence="4" key="1">
    <citation type="submission" date="2023-03" db="EMBL/GenBank/DDBJ databases">
        <title>Lomoglobus Profundus gen. nov., sp. nov., a novel member of the phylum Verrucomicrobia, isolated from deep-marine sediment of South China Sea.</title>
        <authorList>
            <person name="Ahmad T."/>
            <person name="Ishaq S.E."/>
            <person name="Wang F."/>
        </authorList>
    </citation>
    <scope>NUCLEOTIDE SEQUENCE</scope>
    <source>
        <strain evidence="4">LMO-M01</strain>
    </source>
</reference>
<dbReference type="GO" id="GO:0050570">
    <property type="term" value="F:4-hydroxythreonine-4-phosphate dehydrogenase activity"/>
    <property type="evidence" value="ECO:0007669"/>
    <property type="project" value="UniProtKB-EC"/>
</dbReference>
<dbReference type="InterPro" id="IPR005255">
    <property type="entry name" value="PdxA_fam"/>
</dbReference>
<evidence type="ECO:0000256" key="1">
    <source>
        <dbReference type="ARBA" id="ARBA00022723"/>
    </source>
</evidence>
<evidence type="ECO:0000256" key="3">
    <source>
        <dbReference type="ARBA" id="ARBA00023027"/>
    </source>
</evidence>
<dbReference type="RefSeq" id="WP_330931771.1">
    <property type="nucleotide sequence ID" value="NZ_CP119075.1"/>
</dbReference>
<dbReference type="GO" id="GO:0051287">
    <property type="term" value="F:NAD binding"/>
    <property type="evidence" value="ECO:0007669"/>
    <property type="project" value="InterPro"/>
</dbReference>
<keyword evidence="3" id="KW-0520">NAD</keyword>
<dbReference type="EC" id="1.1.1.262" evidence="4"/>
<organism evidence="4 5">
    <name type="scientific">Synoicihabitans lomoniglobus</name>
    <dbReference type="NCBI Taxonomy" id="2909285"/>
    <lineage>
        <taxon>Bacteria</taxon>
        <taxon>Pseudomonadati</taxon>
        <taxon>Verrucomicrobiota</taxon>
        <taxon>Opitutia</taxon>
        <taxon>Opitutales</taxon>
        <taxon>Opitutaceae</taxon>
        <taxon>Synoicihabitans</taxon>
    </lineage>
</organism>
<dbReference type="PANTHER" id="PTHR30004:SF6">
    <property type="entry name" value="D-THREONATE 4-PHOSPHATE DEHYDROGENASE"/>
    <property type="match status" value="1"/>
</dbReference>
<dbReference type="NCBIfam" id="TIGR00557">
    <property type="entry name" value="pdxA"/>
    <property type="match status" value="1"/>
</dbReference>
<dbReference type="AlphaFoldDB" id="A0AAF0CMI8"/>
<proteinExistence type="predicted"/>
<dbReference type="PANTHER" id="PTHR30004">
    <property type="entry name" value="4-HYDROXYTHREONINE-4-PHOSPHATE DEHYDROGENASE"/>
    <property type="match status" value="1"/>
</dbReference>
<dbReference type="Pfam" id="PF04166">
    <property type="entry name" value="PdxA"/>
    <property type="match status" value="1"/>
</dbReference>
<dbReference type="KEGG" id="slom:PXH66_12205"/>
<keyword evidence="1" id="KW-0479">Metal-binding</keyword>
<keyword evidence="5" id="KW-1185">Reference proteome</keyword>